<dbReference type="RefSeq" id="WP_099910254.1">
    <property type="nucleotide sequence ID" value="NZ_AWWI01000050.1"/>
</dbReference>
<accession>A0A2G8RHB7</accession>
<comment type="caution">
    <text evidence="3">The sequence shown here is derived from an EMBL/GenBank/DDBJ whole genome shotgun (WGS) entry which is preliminary data.</text>
</comment>
<feature type="chain" id="PRO_5013970358" evidence="2">
    <location>
        <begin position="25"/>
        <end position="117"/>
    </location>
</feature>
<sequence length="117" mass="12149">MRKTLTRLVASTALAAGMGLPAWSATDAVGDEGSRLFASVFEMNRDAAPMVLASGDDDHESRGFFRFGDDDDDEEDDDCEEDDGGCNGASNPAPAGTVAPPQNGLFGNGAPPKVQVN</sequence>
<protein>
    <submittedName>
        <fullName evidence="3">Uncharacterized protein</fullName>
    </submittedName>
</protein>
<name>A0A2G8RHB7_9RHOB</name>
<evidence type="ECO:0000256" key="1">
    <source>
        <dbReference type="SAM" id="MobiDB-lite"/>
    </source>
</evidence>
<dbReference type="OrthoDB" id="8455168at2"/>
<evidence type="ECO:0000313" key="3">
    <source>
        <dbReference type="EMBL" id="PIL20912.1"/>
    </source>
</evidence>
<proteinExistence type="predicted"/>
<evidence type="ECO:0000256" key="2">
    <source>
        <dbReference type="SAM" id="SignalP"/>
    </source>
</evidence>
<dbReference type="EMBL" id="AWWI01000050">
    <property type="protein sequence ID" value="PIL20912.1"/>
    <property type="molecule type" value="Genomic_DNA"/>
</dbReference>
<reference evidence="3 4" key="1">
    <citation type="submission" date="2013-09" db="EMBL/GenBank/DDBJ databases">
        <title>Genome sequencing of Phaeobacter antarcticus sp. nov. SM1211.</title>
        <authorList>
            <person name="Zhang X.-Y."/>
            <person name="Liu C."/>
            <person name="Chen X.-L."/>
            <person name="Xie B.-B."/>
            <person name="Qin Q.-L."/>
            <person name="Rong J.-C."/>
            <person name="Zhang Y.-Z."/>
        </authorList>
    </citation>
    <scope>NUCLEOTIDE SEQUENCE [LARGE SCALE GENOMIC DNA]</scope>
    <source>
        <strain evidence="3 4">SM1211</strain>
    </source>
</reference>
<feature type="compositionally biased region" description="Acidic residues" evidence="1">
    <location>
        <begin position="69"/>
        <end position="84"/>
    </location>
</feature>
<dbReference type="Proteomes" id="UP000231259">
    <property type="component" value="Unassembled WGS sequence"/>
</dbReference>
<keyword evidence="4" id="KW-1185">Reference proteome</keyword>
<gene>
    <name evidence="3" type="ORF">P775_07040</name>
</gene>
<organism evidence="3 4">
    <name type="scientific">Puniceibacterium antarcticum</name>
    <dbReference type="NCBI Taxonomy" id="1206336"/>
    <lineage>
        <taxon>Bacteria</taxon>
        <taxon>Pseudomonadati</taxon>
        <taxon>Pseudomonadota</taxon>
        <taxon>Alphaproteobacteria</taxon>
        <taxon>Rhodobacterales</taxon>
        <taxon>Paracoccaceae</taxon>
        <taxon>Puniceibacterium</taxon>
    </lineage>
</organism>
<feature type="signal peptide" evidence="2">
    <location>
        <begin position="1"/>
        <end position="24"/>
    </location>
</feature>
<keyword evidence="2" id="KW-0732">Signal</keyword>
<dbReference type="AlphaFoldDB" id="A0A2G8RHB7"/>
<evidence type="ECO:0000313" key="4">
    <source>
        <dbReference type="Proteomes" id="UP000231259"/>
    </source>
</evidence>
<feature type="region of interest" description="Disordered" evidence="1">
    <location>
        <begin position="52"/>
        <end position="117"/>
    </location>
</feature>